<dbReference type="Proteomes" id="UP000297245">
    <property type="component" value="Unassembled WGS sequence"/>
</dbReference>
<gene>
    <name evidence="1" type="ORF">K435DRAFT_795822</name>
</gene>
<reference evidence="1 2" key="1">
    <citation type="journal article" date="2019" name="Nat. Ecol. Evol.">
        <title>Megaphylogeny resolves global patterns of mushroom evolution.</title>
        <authorList>
            <person name="Varga T."/>
            <person name="Krizsan K."/>
            <person name="Foldi C."/>
            <person name="Dima B."/>
            <person name="Sanchez-Garcia M."/>
            <person name="Sanchez-Ramirez S."/>
            <person name="Szollosi G.J."/>
            <person name="Szarkandi J.G."/>
            <person name="Papp V."/>
            <person name="Albert L."/>
            <person name="Andreopoulos W."/>
            <person name="Angelini C."/>
            <person name="Antonin V."/>
            <person name="Barry K.W."/>
            <person name="Bougher N.L."/>
            <person name="Buchanan P."/>
            <person name="Buyck B."/>
            <person name="Bense V."/>
            <person name="Catcheside P."/>
            <person name="Chovatia M."/>
            <person name="Cooper J."/>
            <person name="Damon W."/>
            <person name="Desjardin D."/>
            <person name="Finy P."/>
            <person name="Geml J."/>
            <person name="Haridas S."/>
            <person name="Hughes K."/>
            <person name="Justo A."/>
            <person name="Karasinski D."/>
            <person name="Kautmanova I."/>
            <person name="Kiss B."/>
            <person name="Kocsube S."/>
            <person name="Kotiranta H."/>
            <person name="LaButti K.M."/>
            <person name="Lechner B.E."/>
            <person name="Liimatainen K."/>
            <person name="Lipzen A."/>
            <person name="Lukacs Z."/>
            <person name="Mihaltcheva S."/>
            <person name="Morgado L.N."/>
            <person name="Niskanen T."/>
            <person name="Noordeloos M.E."/>
            <person name="Ohm R.A."/>
            <person name="Ortiz-Santana B."/>
            <person name="Ovrebo C."/>
            <person name="Racz N."/>
            <person name="Riley R."/>
            <person name="Savchenko A."/>
            <person name="Shiryaev A."/>
            <person name="Soop K."/>
            <person name="Spirin V."/>
            <person name="Szebenyi C."/>
            <person name="Tomsovsky M."/>
            <person name="Tulloss R.E."/>
            <person name="Uehling J."/>
            <person name="Grigoriev I.V."/>
            <person name="Vagvolgyi C."/>
            <person name="Papp T."/>
            <person name="Martin F.M."/>
            <person name="Miettinen O."/>
            <person name="Hibbett D.S."/>
            <person name="Nagy L.G."/>
        </authorList>
    </citation>
    <scope>NUCLEOTIDE SEQUENCE [LARGE SCALE GENOMIC DNA]</scope>
    <source>
        <strain evidence="1 2">CBS 962.96</strain>
    </source>
</reference>
<evidence type="ECO:0000313" key="2">
    <source>
        <dbReference type="Proteomes" id="UP000297245"/>
    </source>
</evidence>
<name>A0A4S8M8S2_DENBC</name>
<protein>
    <submittedName>
        <fullName evidence="1">Uncharacterized protein</fullName>
    </submittedName>
</protein>
<organism evidence="1 2">
    <name type="scientific">Dendrothele bispora (strain CBS 962.96)</name>
    <dbReference type="NCBI Taxonomy" id="1314807"/>
    <lineage>
        <taxon>Eukaryota</taxon>
        <taxon>Fungi</taxon>
        <taxon>Dikarya</taxon>
        <taxon>Basidiomycota</taxon>
        <taxon>Agaricomycotina</taxon>
        <taxon>Agaricomycetes</taxon>
        <taxon>Agaricomycetidae</taxon>
        <taxon>Agaricales</taxon>
        <taxon>Agaricales incertae sedis</taxon>
        <taxon>Dendrothele</taxon>
    </lineage>
</organism>
<accession>A0A4S8M8S2</accession>
<dbReference type="AlphaFoldDB" id="A0A4S8M8S2"/>
<dbReference type="EMBL" id="ML179139">
    <property type="protein sequence ID" value="THU98268.1"/>
    <property type="molecule type" value="Genomic_DNA"/>
</dbReference>
<proteinExistence type="predicted"/>
<keyword evidence="2" id="KW-1185">Reference proteome</keyword>
<sequence>MDWINGRRCVIIAVYWNPLMNNLLVTWLSTITPVFQRSFQDYNFLEVLIFSNTSRPLFVESNFNVERYFVGTSRHFQIHFEHIERAQQQLMSFHRQKVLKGDEEYFKASIH</sequence>
<evidence type="ECO:0000313" key="1">
    <source>
        <dbReference type="EMBL" id="THU98268.1"/>
    </source>
</evidence>